<evidence type="ECO:0000256" key="1">
    <source>
        <dbReference type="ARBA" id="ARBA00023231"/>
    </source>
</evidence>
<evidence type="ECO:0000313" key="3">
    <source>
        <dbReference type="EMBL" id="MTW21334.1"/>
    </source>
</evidence>
<evidence type="ECO:0000313" key="4">
    <source>
        <dbReference type="Proteomes" id="UP000434044"/>
    </source>
</evidence>
<dbReference type="PANTHER" id="PTHR42983:SF1">
    <property type="entry name" value="IRON-MOLYBDENUM PROTEIN"/>
    <property type="match status" value="1"/>
</dbReference>
<dbReference type="AlphaFoldDB" id="A0A6N8EG61"/>
<gene>
    <name evidence="3" type="ORF">GJ668_09495</name>
</gene>
<dbReference type="SUPFAM" id="SSF53146">
    <property type="entry name" value="Nitrogenase accessory factor-like"/>
    <property type="match status" value="1"/>
</dbReference>
<protein>
    <submittedName>
        <fullName evidence="3">Dinitrogenase iron-molybdenum cofactor biosynthesis protein</fullName>
    </submittedName>
</protein>
<accession>A0A6N8EG61</accession>
<keyword evidence="1" id="KW-0535">Nitrogen fixation</keyword>
<organism evidence="3 4">
    <name type="scientific">Allochromatium palmeri</name>
    <dbReference type="NCBI Taxonomy" id="231048"/>
    <lineage>
        <taxon>Bacteria</taxon>
        <taxon>Pseudomonadati</taxon>
        <taxon>Pseudomonadota</taxon>
        <taxon>Gammaproteobacteria</taxon>
        <taxon>Chromatiales</taxon>
        <taxon>Chromatiaceae</taxon>
        <taxon>Allochromatium</taxon>
    </lineage>
</organism>
<feature type="domain" description="Dinitrogenase iron-molybdenum cofactor biosynthesis" evidence="2">
    <location>
        <begin position="14"/>
        <end position="104"/>
    </location>
</feature>
<dbReference type="PANTHER" id="PTHR42983">
    <property type="entry name" value="DINITROGENASE IRON-MOLYBDENUM COFACTOR PROTEIN-RELATED"/>
    <property type="match status" value="1"/>
</dbReference>
<dbReference type="InterPro" id="IPR003731">
    <property type="entry name" value="Di-Nase_FeMo-co_biosynth"/>
</dbReference>
<comment type="caution">
    <text evidence="3">The sequence shown here is derived from an EMBL/GenBank/DDBJ whole genome shotgun (WGS) entry which is preliminary data.</text>
</comment>
<name>A0A6N8EG61_9GAMM</name>
<evidence type="ECO:0000259" key="2">
    <source>
        <dbReference type="Pfam" id="PF02579"/>
    </source>
</evidence>
<proteinExistence type="predicted"/>
<dbReference type="OrthoDB" id="280278at2"/>
<dbReference type="CDD" id="cd00851">
    <property type="entry name" value="MTH1175"/>
    <property type="match status" value="1"/>
</dbReference>
<dbReference type="Pfam" id="PF02579">
    <property type="entry name" value="Nitro_FeMo-Co"/>
    <property type="match status" value="1"/>
</dbReference>
<dbReference type="InterPro" id="IPR033913">
    <property type="entry name" value="MTH1175_dom"/>
</dbReference>
<dbReference type="EMBL" id="WNKT01000017">
    <property type="protein sequence ID" value="MTW21334.1"/>
    <property type="molecule type" value="Genomic_DNA"/>
</dbReference>
<dbReference type="RefSeq" id="WP_155449923.1">
    <property type="nucleotide sequence ID" value="NZ_WNKT01000017.1"/>
</dbReference>
<dbReference type="Gene3D" id="3.30.420.130">
    <property type="entry name" value="Dinitrogenase iron-molybdenum cofactor biosynthesis domain"/>
    <property type="match status" value="1"/>
</dbReference>
<dbReference type="Proteomes" id="UP000434044">
    <property type="component" value="Unassembled WGS sequence"/>
</dbReference>
<keyword evidence="4" id="KW-1185">Reference proteome</keyword>
<reference evidence="3 4" key="1">
    <citation type="submission" date="2019-11" db="EMBL/GenBank/DDBJ databases">
        <title>Whole-genome sequence of the anaerobic purple sulfur bacterium Allochromatium palmeri DSM 15591.</title>
        <authorList>
            <person name="Kyndt J.A."/>
            <person name="Meyer T.E."/>
        </authorList>
    </citation>
    <scope>NUCLEOTIDE SEQUENCE [LARGE SCALE GENOMIC DNA]</scope>
    <source>
        <strain evidence="3 4">DSM 15591</strain>
    </source>
</reference>
<sequence length="123" mass="12492">MKIAITAETDQGLDSAVAQHFGHAPYFVLAELEEGAVRTAEVVANPFAEAHEPGQIPAFIHQQGAQVMISGGMGGRAIAFFHEAGVETATGAAGTVGEALHAYMAGRLTGAAPCAESVAHGHG</sequence>
<dbReference type="InterPro" id="IPR036105">
    <property type="entry name" value="DiNase_FeMo-co_biosyn_sf"/>
</dbReference>